<keyword evidence="3" id="KW-1185">Reference proteome</keyword>
<dbReference type="AlphaFoldDB" id="A0A327YWA0"/>
<name>A0A327YWA0_9FLAO</name>
<organism evidence="2 3">
    <name type="scientific">Flavobacterium aquaticum</name>
    <dbReference type="NCBI Taxonomy" id="1236486"/>
    <lineage>
        <taxon>Bacteria</taxon>
        <taxon>Pseudomonadati</taxon>
        <taxon>Bacteroidota</taxon>
        <taxon>Flavobacteriia</taxon>
        <taxon>Flavobacteriales</taxon>
        <taxon>Flavobacteriaceae</taxon>
        <taxon>Flavobacterium</taxon>
    </lineage>
</organism>
<comment type="caution">
    <text evidence="2">The sequence shown here is derived from an EMBL/GenBank/DDBJ whole genome shotgun (WGS) entry which is preliminary data.</text>
</comment>
<dbReference type="EMBL" id="QLMI01000001">
    <property type="protein sequence ID" value="RAK25283.1"/>
    <property type="molecule type" value="Genomic_DNA"/>
</dbReference>
<evidence type="ECO:0000256" key="1">
    <source>
        <dbReference type="SAM" id="Phobius"/>
    </source>
</evidence>
<evidence type="ECO:0000313" key="3">
    <source>
        <dbReference type="Proteomes" id="UP000249620"/>
    </source>
</evidence>
<keyword evidence="1" id="KW-0472">Membrane</keyword>
<feature type="transmembrane region" description="Helical" evidence="1">
    <location>
        <begin position="87"/>
        <end position="105"/>
    </location>
</feature>
<evidence type="ECO:0000313" key="2">
    <source>
        <dbReference type="EMBL" id="RAK25283.1"/>
    </source>
</evidence>
<proteinExistence type="predicted"/>
<keyword evidence="1" id="KW-1133">Transmembrane helix</keyword>
<keyword evidence="1" id="KW-0812">Transmembrane</keyword>
<feature type="transmembrane region" description="Helical" evidence="1">
    <location>
        <begin position="57"/>
        <end position="75"/>
    </location>
</feature>
<sequence>MQKELVQKRGFTKREAKIMETKVVYKSTLFGKEFEVSIPYENLSRHKDSYLLNRKNFYIPVIALGFLTFVTFMWRNDKDLQNDLGEYQWIIWGGFFLISTSIYLLSIENLWRIRVHYNTYLYFFKSIPNKKVVDDFLEFLFEMRDNYLKETYFYKPNKNLSFESQINNLQWLRKNEVISASEFKNRMKELEEVFNQEQTKIGFN</sequence>
<reference evidence="2 3" key="1">
    <citation type="submission" date="2018-06" db="EMBL/GenBank/DDBJ databases">
        <title>Genomic Encyclopedia of Type Strains, Phase III (KMG-III): the genomes of soil and plant-associated and newly described type strains.</title>
        <authorList>
            <person name="Whitman W."/>
        </authorList>
    </citation>
    <scope>NUCLEOTIDE SEQUENCE [LARGE SCALE GENOMIC DNA]</scope>
    <source>
        <strain evidence="2 3">CGMCC 1.12398</strain>
    </source>
</reference>
<gene>
    <name evidence="2" type="ORF">B0I03_101448</name>
</gene>
<accession>A0A327YWA0</accession>
<dbReference type="Proteomes" id="UP000249620">
    <property type="component" value="Unassembled WGS sequence"/>
</dbReference>
<protein>
    <submittedName>
        <fullName evidence="2">Uncharacterized protein</fullName>
    </submittedName>
</protein>